<dbReference type="Proteomes" id="UP001215280">
    <property type="component" value="Unassembled WGS sequence"/>
</dbReference>
<name>A0AAD7KBH9_9AGAR</name>
<keyword evidence="2" id="KW-1185">Reference proteome</keyword>
<protein>
    <submittedName>
        <fullName evidence="1">Uncharacterized protein</fullName>
    </submittedName>
</protein>
<dbReference type="EMBL" id="JARJLG010000003">
    <property type="protein sequence ID" value="KAJ7782248.1"/>
    <property type="molecule type" value="Genomic_DNA"/>
</dbReference>
<organism evidence="1 2">
    <name type="scientific">Mycena maculata</name>
    <dbReference type="NCBI Taxonomy" id="230809"/>
    <lineage>
        <taxon>Eukaryota</taxon>
        <taxon>Fungi</taxon>
        <taxon>Dikarya</taxon>
        <taxon>Basidiomycota</taxon>
        <taxon>Agaricomycotina</taxon>
        <taxon>Agaricomycetes</taxon>
        <taxon>Agaricomycetidae</taxon>
        <taxon>Agaricales</taxon>
        <taxon>Marasmiineae</taxon>
        <taxon>Mycenaceae</taxon>
        <taxon>Mycena</taxon>
    </lineage>
</organism>
<proteinExistence type="predicted"/>
<evidence type="ECO:0000313" key="1">
    <source>
        <dbReference type="EMBL" id="KAJ7782248.1"/>
    </source>
</evidence>
<gene>
    <name evidence="1" type="ORF">DFH07DRAFT_1055106</name>
</gene>
<dbReference type="AlphaFoldDB" id="A0AAD7KBH9"/>
<sequence>MGAVETPHVITYRARTTLRVESTSQGGKGGTTKKVSRPSRVVSYVSFRLALCLSSTSQCEAHSLRSPPLVASPLDSTLALLHPPLLPLVRPFRPPSSPPFAFHPSDPPPDSLAYKDVVQRHATPRARAAPSFRARDLWCRVSGVHGGWCHRLKKLRKEYCNPSSCLIADLMLPRDRTTRSMHDASWFARFPAERIQPLDCRSGSEGNTKWNQPNSAAGTKFKIEEECYGVDILSEFQRML</sequence>
<accession>A0AAD7KBH9</accession>
<evidence type="ECO:0000313" key="2">
    <source>
        <dbReference type="Proteomes" id="UP001215280"/>
    </source>
</evidence>
<comment type="caution">
    <text evidence="1">The sequence shown here is derived from an EMBL/GenBank/DDBJ whole genome shotgun (WGS) entry which is preliminary data.</text>
</comment>
<reference evidence="1" key="1">
    <citation type="submission" date="2023-03" db="EMBL/GenBank/DDBJ databases">
        <title>Massive genome expansion in bonnet fungi (Mycena s.s.) driven by repeated elements and novel gene families across ecological guilds.</title>
        <authorList>
            <consortium name="Lawrence Berkeley National Laboratory"/>
            <person name="Harder C.B."/>
            <person name="Miyauchi S."/>
            <person name="Viragh M."/>
            <person name="Kuo A."/>
            <person name="Thoen E."/>
            <person name="Andreopoulos B."/>
            <person name="Lu D."/>
            <person name="Skrede I."/>
            <person name="Drula E."/>
            <person name="Henrissat B."/>
            <person name="Morin E."/>
            <person name="Kohler A."/>
            <person name="Barry K."/>
            <person name="LaButti K."/>
            <person name="Morin E."/>
            <person name="Salamov A."/>
            <person name="Lipzen A."/>
            <person name="Mereny Z."/>
            <person name="Hegedus B."/>
            <person name="Baldrian P."/>
            <person name="Stursova M."/>
            <person name="Weitz H."/>
            <person name="Taylor A."/>
            <person name="Grigoriev I.V."/>
            <person name="Nagy L.G."/>
            <person name="Martin F."/>
            <person name="Kauserud H."/>
        </authorList>
    </citation>
    <scope>NUCLEOTIDE SEQUENCE</scope>
    <source>
        <strain evidence="1">CBHHK188m</strain>
    </source>
</reference>